<dbReference type="Proteomes" id="UP000176420">
    <property type="component" value="Unassembled WGS sequence"/>
</dbReference>
<proteinExistence type="predicted"/>
<dbReference type="NCBIfam" id="TIGR01826">
    <property type="entry name" value="CofD_related"/>
    <property type="match status" value="1"/>
</dbReference>
<dbReference type="PANTHER" id="PTHR30135:SF3">
    <property type="entry name" value="GLUCONEOGENESIS FACTOR-RELATED"/>
    <property type="match status" value="1"/>
</dbReference>
<organism evidence="2 3">
    <name type="scientific">Candidatus Kerfeldbacteria bacterium RIFOXYB2_FULL_38_14</name>
    <dbReference type="NCBI Taxonomy" id="1798547"/>
    <lineage>
        <taxon>Bacteria</taxon>
        <taxon>Candidatus Kerfeldiibacteriota</taxon>
    </lineage>
</organism>
<sequence length="304" mass="33310">MSKKYLVTIGGGSGQPELLRYLKAYEVDLTAMVTTMDSGGSTGLLRQQYDILSMGDVRKCLVALADNQDVAATWNFRFSHGVLAGHTCGNLILASYLQLHSMQESIDLCRKMLNISHTVLPITEDKTDLEAILENGQEIFGEVNIDIPKHDASLHIEKLTLSEKAAAPKSVIKAIASADYIVFTMGDLYTSILPNLLVDGVTRALKKTEAPLIAICNRTTKKGETHDFTTRNFYEVLTEYLDGAKLSYMLIDNGEVSVPSAFQKVVHTEIPADTRVIQLDLGDNAKPQYISGKKAAQALIDLCV</sequence>
<evidence type="ECO:0000313" key="2">
    <source>
        <dbReference type="EMBL" id="OGY86534.1"/>
    </source>
</evidence>
<dbReference type="InterPro" id="IPR010119">
    <property type="entry name" value="Gluconeogen_factor"/>
</dbReference>
<dbReference type="AlphaFoldDB" id="A0A1G2BBJ2"/>
<evidence type="ECO:0000313" key="3">
    <source>
        <dbReference type="Proteomes" id="UP000176420"/>
    </source>
</evidence>
<dbReference type="InterPro" id="IPR002882">
    <property type="entry name" value="CofD"/>
</dbReference>
<reference evidence="2 3" key="1">
    <citation type="journal article" date="2016" name="Nat. Commun.">
        <title>Thousands of microbial genomes shed light on interconnected biogeochemical processes in an aquifer system.</title>
        <authorList>
            <person name="Anantharaman K."/>
            <person name="Brown C.T."/>
            <person name="Hug L.A."/>
            <person name="Sharon I."/>
            <person name="Castelle C.J."/>
            <person name="Probst A.J."/>
            <person name="Thomas B.C."/>
            <person name="Singh A."/>
            <person name="Wilkins M.J."/>
            <person name="Karaoz U."/>
            <person name="Brodie E.L."/>
            <person name="Williams K.H."/>
            <person name="Hubbard S.S."/>
            <person name="Banfield J.F."/>
        </authorList>
    </citation>
    <scope>NUCLEOTIDE SEQUENCE [LARGE SCALE GENOMIC DNA]</scope>
</reference>
<dbReference type="InterPro" id="IPR038136">
    <property type="entry name" value="CofD-like_dom_sf"/>
</dbReference>
<accession>A0A1G2BBJ2</accession>
<dbReference type="GO" id="GO:0043743">
    <property type="term" value="F:LPPG:FO 2-phospho-L-lactate transferase activity"/>
    <property type="evidence" value="ECO:0007669"/>
    <property type="project" value="InterPro"/>
</dbReference>
<dbReference type="SUPFAM" id="SSF142338">
    <property type="entry name" value="CofD-like"/>
    <property type="match status" value="1"/>
</dbReference>
<evidence type="ECO:0000256" key="1">
    <source>
        <dbReference type="ARBA" id="ARBA00022490"/>
    </source>
</evidence>
<keyword evidence="1" id="KW-0963">Cytoplasm</keyword>
<name>A0A1G2BBJ2_9BACT</name>
<gene>
    <name evidence="2" type="ORF">A2319_02090</name>
</gene>
<evidence type="ECO:0008006" key="4">
    <source>
        <dbReference type="Google" id="ProtNLM"/>
    </source>
</evidence>
<protein>
    <recommendedName>
        <fullName evidence="4">Gluconeogenesis factor</fullName>
    </recommendedName>
</protein>
<dbReference type="Pfam" id="PF01933">
    <property type="entry name" value="CofD"/>
    <property type="match status" value="1"/>
</dbReference>
<dbReference type="Gene3D" id="3.40.50.10680">
    <property type="entry name" value="CofD-like domains"/>
    <property type="match status" value="1"/>
</dbReference>
<comment type="caution">
    <text evidence="2">The sequence shown here is derived from an EMBL/GenBank/DDBJ whole genome shotgun (WGS) entry which is preliminary data.</text>
</comment>
<dbReference type="CDD" id="cd07187">
    <property type="entry name" value="YvcK_like"/>
    <property type="match status" value="1"/>
</dbReference>
<dbReference type="PANTHER" id="PTHR30135">
    <property type="entry name" value="UNCHARACTERIZED PROTEIN YVCK-RELATED"/>
    <property type="match status" value="1"/>
</dbReference>
<dbReference type="EMBL" id="MHKI01000018">
    <property type="protein sequence ID" value="OGY86534.1"/>
    <property type="molecule type" value="Genomic_DNA"/>
</dbReference>